<protein>
    <submittedName>
        <fullName evidence="1">Uncharacterized protein</fullName>
    </submittedName>
</protein>
<evidence type="ECO:0000313" key="1">
    <source>
        <dbReference type="EMBL" id="ATE54530.1"/>
    </source>
</evidence>
<reference evidence="1" key="1">
    <citation type="submission" date="2017-09" db="EMBL/GenBank/DDBJ databases">
        <title>Complete Genome Sequence of ansamitocin-producing Bacterium Actinosynnema pretiosum X47.</title>
        <authorList>
            <person name="Cao G."/>
            <person name="Zong G."/>
            <person name="Zhong C."/>
            <person name="Fu J."/>
        </authorList>
    </citation>
    <scope>NUCLEOTIDE SEQUENCE [LARGE SCALE GENOMIC DNA]</scope>
    <source>
        <strain evidence="1">X47</strain>
    </source>
</reference>
<organism evidence="1 2">
    <name type="scientific">Actinosynnema pretiosum</name>
    <dbReference type="NCBI Taxonomy" id="42197"/>
    <lineage>
        <taxon>Bacteria</taxon>
        <taxon>Bacillati</taxon>
        <taxon>Actinomycetota</taxon>
        <taxon>Actinomycetes</taxon>
        <taxon>Pseudonocardiales</taxon>
        <taxon>Pseudonocardiaceae</taxon>
        <taxon>Actinosynnema</taxon>
    </lineage>
</organism>
<sequence length="148" mass="15457">MASWESGAREGSGVDALVDAQVVLAAQAGDPDAVRDHVRGRRPALPLDALPQTAAPGQALAERTANRMGQVTESCEVLDATRWLAPADRELFSPWWQEVNGLLSRAEVAGALRLSVPHTAATGGSSAPPGTCAAARAAWTWARRASPP</sequence>
<proteinExistence type="predicted"/>
<gene>
    <name evidence="1" type="ORF">CNX65_15530</name>
</gene>
<dbReference type="Proteomes" id="UP000218505">
    <property type="component" value="Chromosome"/>
</dbReference>
<dbReference type="RefSeq" id="WP_096493766.1">
    <property type="nucleotide sequence ID" value="NZ_CP023445.1"/>
</dbReference>
<dbReference type="KEGG" id="apre:CNX65_15530"/>
<dbReference type="AlphaFoldDB" id="A0A290Z686"/>
<name>A0A290Z686_9PSEU</name>
<accession>A0A290Z686</accession>
<dbReference type="EMBL" id="CP023445">
    <property type="protein sequence ID" value="ATE54530.1"/>
    <property type="molecule type" value="Genomic_DNA"/>
</dbReference>
<evidence type="ECO:0000313" key="2">
    <source>
        <dbReference type="Proteomes" id="UP000218505"/>
    </source>
</evidence>
<keyword evidence="2" id="KW-1185">Reference proteome</keyword>